<dbReference type="EMBL" id="JANJZL010000009">
    <property type="protein sequence ID" value="MCR2044871.1"/>
    <property type="molecule type" value="Genomic_DNA"/>
</dbReference>
<dbReference type="Pfam" id="PF02518">
    <property type="entry name" value="HATPase_c"/>
    <property type="match status" value="1"/>
</dbReference>
<dbReference type="GO" id="GO:0000155">
    <property type="term" value="F:phosphorelay sensor kinase activity"/>
    <property type="evidence" value="ECO:0007669"/>
    <property type="project" value="InterPro"/>
</dbReference>
<evidence type="ECO:0000256" key="7">
    <source>
        <dbReference type="ARBA" id="ARBA00022840"/>
    </source>
</evidence>
<protein>
    <recommendedName>
        <fullName evidence="2">histidine kinase</fullName>
        <ecNumber evidence="2">2.7.13.3</ecNumber>
    </recommendedName>
</protein>
<keyword evidence="4" id="KW-0808">Transferase</keyword>
<proteinExistence type="predicted"/>
<keyword evidence="5" id="KW-0547">Nucleotide-binding</keyword>
<evidence type="ECO:0000256" key="2">
    <source>
        <dbReference type="ARBA" id="ARBA00012438"/>
    </source>
</evidence>
<dbReference type="InterPro" id="IPR003594">
    <property type="entry name" value="HATPase_dom"/>
</dbReference>
<evidence type="ECO:0000259" key="10">
    <source>
        <dbReference type="Pfam" id="PF07730"/>
    </source>
</evidence>
<evidence type="ECO:0000256" key="5">
    <source>
        <dbReference type="ARBA" id="ARBA00022741"/>
    </source>
</evidence>
<dbReference type="GO" id="GO:0016020">
    <property type="term" value="C:membrane"/>
    <property type="evidence" value="ECO:0007669"/>
    <property type="project" value="InterPro"/>
</dbReference>
<comment type="caution">
    <text evidence="11">The sequence shown here is derived from an EMBL/GenBank/DDBJ whole genome shotgun (WGS) entry which is preliminary data.</text>
</comment>
<keyword evidence="7" id="KW-0067">ATP-binding</keyword>
<evidence type="ECO:0000256" key="1">
    <source>
        <dbReference type="ARBA" id="ARBA00000085"/>
    </source>
</evidence>
<gene>
    <name evidence="11" type="ORF">NSA23_12225</name>
</gene>
<dbReference type="InterPro" id="IPR050482">
    <property type="entry name" value="Sensor_HK_TwoCompSys"/>
</dbReference>
<keyword evidence="6 11" id="KW-0418">Kinase</keyword>
<keyword evidence="3" id="KW-0597">Phosphoprotein</keyword>
<dbReference type="Proteomes" id="UP001142078">
    <property type="component" value="Unassembled WGS sequence"/>
</dbReference>
<dbReference type="Gene3D" id="1.20.5.1930">
    <property type="match status" value="1"/>
</dbReference>
<dbReference type="PANTHER" id="PTHR24421">
    <property type="entry name" value="NITRATE/NITRITE SENSOR PROTEIN NARX-RELATED"/>
    <property type="match status" value="1"/>
</dbReference>
<evidence type="ECO:0000313" key="11">
    <source>
        <dbReference type="EMBL" id="MCR2044871.1"/>
    </source>
</evidence>
<evidence type="ECO:0000259" key="9">
    <source>
        <dbReference type="Pfam" id="PF02518"/>
    </source>
</evidence>
<keyword evidence="8" id="KW-0902">Two-component regulatory system</keyword>
<dbReference type="RefSeq" id="WP_257490584.1">
    <property type="nucleotide sequence ID" value="NZ_JANJZL010000009.1"/>
</dbReference>
<dbReference type="GO" id="GO:0005524">
    <property type="term" value="F:ATP binding"/>
    <property type="evidence" value="ECO:0007669"/>
    <property type="project" value="UniProtKB-KW"/>
</dbReference>
<dbReference type="CDD" id="cd16917">
    <property type="entry name" value="HATPase_UhpB-NarQ-NarX-like"/>
    <property type="match status" value="1"/>
</dbReference>
<reference evidence="11" key="1">
    <citation type="submission" date="2022-07" db="EMBL/GenBank/DDBJ databases">
        <title>Enhanced cultured diversity of the mouse gut microbiota enables custom-made synthetic communities.</title>
        <authorList>
            <person name="Afrizal A."/>
        </authorList>
    </citation>
    <scope>NUCLEOTIDE SEQUENCE</scope>
    <source>
        <strain evidence="11">DSM 29482</strain>
    </source>
</reference>
<sequence length="254" mass="29113">MNFSTTNLLASIGSIYLSIMARKYNIVLYENKIVRDELKEDTLYLEKYNKQLKIDKEKNIHIAILTERNRIARELHDSIGHSISSSILQIEALKVISTDSHVIKNLDLLQNTLRNGMDDIRKSIHNLYSESLDLKNQIEKLCIEIPTIDTELIYKIEDELGYDLKLDILSIVKEAITNCAKHSNATKLKISLLSQPKFHSITIKDNGSKFDKKSSLKNKGIGFLSMNEIANKYNGFFNYVFDDGFKIHITLMKG</sequence>
<dbReference type="Gene3D" id="3.30.565.10">
    <property type="entry name" value="Histidine kinase-like ATPase, C-terminal domain"/>
    <property type="match status" value="1"/>
</dbReference>
<dbReference type="Pfam" id="PF07730">
    <property type="entry name" value="HisKA_3"/>
    <property type="match status" value="1"/>
</dbReference>
<comment type="catalytic activity">
    <reaction evidence="1">
        <text>ATP + protein L-histidine = ADP + protein N-phospho-L-histidine.</text>
        <dbReference type="EC" id="2.7.13.3"/>
    </reaction>
</comment>
<evidence type="ECO:0000256" key="4">
    <source>
        <dbReference type="ARBA" id="ARBA00022679"/>
    </source>
</evidence>
<dbReference type="SUPFAM" id="SSF55874">
    <property type="entry name" value="ATPase domain of HSP90 chaperone/DNA topoisomerase II/histidine kinase"/>
    <property type="match status" value="1"/>
</dbReference>
<organism evidence="11 12">
    <name type="scientific">Anaerosalibacter massiliensis</name>
    <dbReference type="NCBI Taxonomy" id="1347392"/>
    <lineage>
        <taxon>Bacteria</taxon>
        <taxon>Bacillati</taxon>
        <taxon>Bacillota</taxon>
        <taxon>Tissierellia</taxon>
        <taxon>Tissierellales</taxon>
        <taxon>Sporanaerobacteraceae</taxon>
        <taxon>Anaerosalibacter</taxon>
    </lineage>
</organism>
<evidence type="ECO:0000256" key="3">
    <source>
        <dbReference type="ARBA" id="ARBA00022553"/>
    </source>
</evidence>
<accession>A0A9X2MPQ2</accession>
<feature type="domain" description="Signal transduction histidine kinase subgroup 3 dimerisation and phosphoacceptor" evidence="10">
    <location>
        <begin position="67"/>
        <end position="130"/>
    </location>
</feature>
<dbReference type="EC" id="2.7.13.3" evidence="2"/>
<dbReference type="AlphaFoldDB" id="A0A9X2MPQ2"/>
<name>A0A9X2MPQ2_9FIRM</name>
<dbReference type="InterPro" id="IPR036890">
    <property type="entry name" value="HATPase_C_sf"/>
</dbReference>
<evidence type="ECO:0000256" key="8">
    <source>
        <dbReference type="ARBA" id="ARBA00023012"/>
    </source>
</evidence>
<feature type="domain" description="Histidine kinase/HSP90-like ATPase" evidence="9">
    <location>
        <begin position="167"/>
        <end position="251"/>
    </location>
</feature>
<evidence type="ECO:0000256" key="6">
    <source>
        <dbReference type="ARBA" id="ARBA00022777"/>
    </source>
</evidence>
<dbReference type="GO" id="GO:0046983">
    <property type="term" value="F:protein dimerization activity"/>
    <property type="evidence" value="ECO:0007669"/>
    <property type="project" value="InterPro"/>
</dbReference>
<evidence type="ECO:0000313" key="12">
    <source>
        <dbReference type="Proteomes" id="UP001142078"/>
    </source>
</evidence>
<keyword evidence="12" id="KW-1185">Reference proteome</keyword>
<dbReference type="PANTHER" id="PTHR24421:SF10">
    <property type="entry name" value="NITRATE_NITRITE SENSOR PROTEIN NARQ"/>
    <property type="match status" value="1"/>
</dbReference>
<dbReference type="InterPro" id="IPR011712">
    <property type="entry name" value="Sig_transdc_His_kin_sub3_dim/P"/>
</dbReference>